<dbReference type="PANTHER" id="PTHR15751">
    <property type="entry name" value="TRAFFICKING KINESIN-BINDING PROTEIN"/>
    <property type="match status" value="1"/>
</dbReference>
<dbReference type="Proteomes" id="UP000694388">
    <property type="component" value="Unplaced"/>
</dbReference>
<dbReference type="InterPro" id="IPR022154">
    <property type="entry name" value="TRAK1/2_C"/>
</dbReference>
<comment type="similarity">
    <text evidence="2">Belongs to the milton family.</text>
</comment>
<protein>
    <recommendedName>
        <fullName evidence="11">Trafficking kinesin-binding protein 1-like</fullName>
    </recommendedName>
</protein>
<evidence type="ECO:0000256" key="1">
    <source>
        <dbReference type="ARBA" id="ARBA00004173"/>
    </source>
</evidence>
<dbReference type="SMART" id="SM01423">
    <property type="entry name" value="Milton"/>
    <property type="match status" value="1"/>
</dbReference>
<dbReference type="GO" id="GO:0030425">
    <property type="term" value="C:dendrite"/>
    <property type="evidence" value="ECO:0007669"/>
    <property type="project" value="TreeGrafter"/>
</dbReference>
<feature type="compositionally biased region" description="Low complexity" evidence="6">
    <location>
        <begin position="712"/>
        <end position="733"/>
    </location>
</feature>
<feature type="compositionally biased region" description="Pro residues" evidence="6">
    <location>
        <begin position="667"/>
        <end position="682"/>
    </location>
</feature>
<dbReference type="GO" id="GO:0047496">
    <property type="term" value="P:vesicle transport along microtubule"/>
    <property type="evidence" value="ECO:0007669"/>
    <property type="project" value="TreeGrafter"/>
</dbReference>
<keyword evidence="3 5" id="KW-0175">Coiled coil</keyword>
<dbReference type="GO" id="GO:0022008">
    <property type="term" value="P:neurogenesis"/>
    <property type="evidence" value="ECO:0007669"/>
    <property type="project" value="TreeGrafter"/>
</dbReference>
<dbReference type="Pfam" id="PF12448">
    <property type="entry name" value="Milton"/>
    <property type="match status" value="1"/>
</dbReference>
<keyword evidence="10" id="KW-1185">Reference proteome</keyword>
<name>A0A8C4NH20_EPTBU</name>
<dbReference type="GeneTree" id="ENSGT00940000155697"/>
<feature type="region of interest" description="Disordered" evidence="6">
    <location>
        <begin position="708"/>
        <end position="733"/>
    </location>
</feature>
<reference evidence="9" key="2">
    <citation type="submission" date="2025-09" db="UniProtKB">
        <authorList>
            <consortium name="Ensembl"/>
        </authorList>
    </citation>
    <scope>IDENTIFICATION</scope>
</reference>
<dbReference type="Pfam" id="PF04849">
    <property type="entry name" value="HAP1_N"/>
    <property type="match status" value="1"/>
</dbReference>
<dbReference type="GO" id="GO:0006605">
    <property type="term" value="P:protein targeting"/>
    <property type="evidence" value="ECO:0007669"/>
    <property type="project" value="TreeGrafter"/>
</dbReference>
<dbReference type="GO" id="GO:1904115">
    <property type="term" value="C:axon cytoplasm"/>
    <property type="evidence" value="ECO:0007669"/>
    <property type="project" value="GOC"/>
</dbReference>
<accession>A0A8C4NH20</accession>
<dbReference type="GO" id="GO:0005102">
    <property type="term" value="F:signaling receptor binding"/>
    <property type="evidence" value="ECO:0007669"/>
    <property type="project" value="TreeGrafter"/>
</dbReference>
<dbReference type="SMART" id="SM01424">
    <property type="entry name" value="HAP1_N"/>
    <property type="match status" value="1"/>
</dbReference>
<proteinExistence type="inferred from homology"/>
<evidence type="ECO:0000256" key="6">
    <source>
        <dbReference type="SAM" id="MobiDB-lite"/>
    </source>
</evidence>
<evidence type="ECO:0000256" key="5">
    <source>
        <dbReference type="SAM" id="Coils"/>
    </source>
</evidence>
<evidence type="ECO:0000259" key="8">
    <source>
        <dbReference type="SMART" id="SM01424"/>
    </source>
</evidence>
<dbReference type="AlphaFoldDB" id="A0A8C4NH20"/>
<evidence type="ECO:0008006" key="11">
    <source>
        <dbReference type="Google" id="ProtNLM"/>
    </source>
</evidence>
<evidence type="ECO:0000313" key="10">
    <source>
        <dbReference type="Proteomes" id="UP000694388"/>
    </source>
</evidence>
<feature type="coiled-coil region" evidence="5">
    <location>
        <begin position="116"/>
        <end position="259"/>
    </location>
</feature>
<dbReference type="PANTHER" id="PTHR15751:SF12">
    <property type="entry name" value="TRAFFICKING KINESIN-BINDING PROTEIN MILT"/>
    <property type="match status" value="1"/>
</dbReference>
<feature type="domain" description="HAP1 N-terminal" evidence="8">
    <location>
        <begin position="1"/>
        <end position="259"/>
    </location>
</feature>
<feature type="compositionally biased region" description="Low complexity" evidence="6">
    <location>
        <begin position="492"/>
        <end position="519"/>
    </location>
</feature>
<dbReference type="Ensembl" id="ENSEBUT00000008148.1">
    <property type="protein sequence ID" value="ENSEBUP00000007660.1"/>
    <property type="gene ID" value="ENSEBUG00000004986.1"/>
</dbReference>
<evidence type="ECO:0000256" key="2">
    <source>
        <dbReference type="ARBA" id="ARBA00007007"/>
    </source>
</evidence>
<dbReference type="GO" id="GO:0098957">
    <property type="term" value="P:anterograde axonal transport of mitochondrion"/>
    <property type="evidence" value="ECO:0007669"/>
    <property type="project" value="TreeGrafter"/>
</dbReference>
<evidence type="ECO:0000313" key="9">
    <source>
        <dbReference type="Ensembl" id="ENSEBUP00000007660.1"/>
    </source>
</evidence>
<evidence type="ECO:0000256" key="4">
    <source>
        <dbReference type="ARBA" id="ARBA00023128"/>
    </source>
</evidence>
<dbReference type="InterPro" id="IPR006933">
    <property type="entry name" value="HAP1_N"/>
</dbReference>
<feature type="compositionally biased region" description="Polar residues" evidence="6">
    <location>
        <begin position="325"/>
        <end position="347"/>
    </location>
</feature>
<reference evidence="9" key="1">
    <citation type="submission" date="2025-08" db="UniProtKB">
        <authorList>
            <consortium name="Ensembl"/>
        </authorList>
    </citation>
    <scope>IDENTIFICATION</scope>
</reference>
<evidence type="ECO:0000259" key="7">
    <source>
        <dbReference type="SMART" id="SM01423"/>
    </source>
</evidence>
<dbReference type="GO" id="GO:0005739">
    <property type="term" value="C:mitochondrion"/>
    <property type="evidence" value="ECO:0007669"/>
    <property type="project" value="UniProtKB-SubCell"/>
</dbReference>
<dbReference type="GO" id="GO:0031410">
    <property type="term" value="C:cytoplasmic vesicle"/>
    <property type="evidence" value="ECO:0007669"/>
    <property type="project" value="TreeGrafter"/>
</dbReference>
<sequence length="814" mass="91078">MILCAERAGQMNRTYNDIEAVYHLLEEKERDLELAARIGQTLLDKNRRLEERVENQDEELEHSVEQVNQLKHELSMKDDLLQFYTSTVDDSETDSNSSTPLERSGTIPVNVHHVNLDTICRRIQDLEEENINLKSTACFLKTETIDFEEKEHQLVSNCVSELRETNQQLVQLAEELSHRTEDNARQQEEITQLLSKIVDLQRRNKTLALENEELTHHLSAAKDAQRSLTTELQELEDRYTECLEMMHEAQEEMKQLRGKTVRTTPRRFYSSGIFPMDSLAAEIEGSMRREMNIDEDDFSDHRCQQKRIFDTVKCAKDVTRNRSQSLFVPRSSGHSLPGSNLQENSSIAPKKQDNSGPRDLALTLHKLLLRRQAALSERLYLETERDCRLSELAVEDTACSDGTSTPTESIMSVGTSVSSVSFRSFLPDKLQIVKPLEGSQTLLQWQQLAQPHLGGILHPRPGVVTREDPVPDELNPLPYSLLDIEEDDTPALSVQESSSSSLCDSVLSPPHSSSSVPPSYCMTPLPSSTSQMQLSHLPPLFTQDYIPVHNPGKCLSQTSSTFTITTCHILHPTDGLTALTPSKMSTPMPTCSFFSEPSHLQQDAQVTWRSTNLAESSTRQRDSTTMLSSSLGLARLLKERGISAAVYIPPRLPSREYCHKASAVTPPNSPQNSPCPSPPPFLRPQRPYGLPLNTFLASKPAQSILREVRANQQSHSRSQQHSRSSTSCQTDLSSSLGLVERLRRLGMIGEVRIPIRASLSNETCGGEDSNFQSSAVSLHHSQSQLAMLGGTWPAATETRPQVSEDNVENTNAVV</sequence>
<feature type="region of interest" description="Disordered" evidence="6">
    <location>
        <begin position="661"/>
        <end position="686"/>
    </location>
</feature>
<feature type="domain" description="Trafficking kinesin-binding protein C-terminal" evidence="7">
    <location>
        <begin position="308"/>
        <end position="439"/>
    </location>
</feature>
<keyword evidence="4" id="KW-0496">Mitochondrion</keyword>
<feature type="region of interest" description="Disordered" evidence="6">
    <location>
        <begin position="490"/>
        <end position="519"/>
    </location>
</feature>
<comment type="subcellular location">
    <subcellularLocation>
        <location evidence="1">Mitochondrion</location>
    </subcellularLocation>
</comment>
<evidence type="ECO:0000256" key="3">
    <source>
        <dbReference type="ARBA" id="ARBA00023054"/>
    </source>
</evidence>
<dbReference type="GO" id="GO:0048311">
    <property type="term" value="P:mitochondrion distribution"/>
    <property type="evidence" value="ECO:0007669"/>
    <property type="project" value="TreeGrafter"/>
</dbReference>
<dbReference type="GO" id="GO:0017022">
    <property type="term" value="F:myosin binding"/>
    <property type="evidence" value="ECO:0007669"/>
    <property type="project" value="TreeGrafter"/>
</dbReference>
<organism evidence="9 10">
    <name type="scientific">Eptatretus burgeri</name>
    <name type="common">Inshore hagfish</name>
    <dbReference type="NCBI Taxonomy" id="7764"/>
    <lineage>
        <taxon>Eukaryota</taxon>
        <taxon>Metazoa</taxon>
        <taxon>Chordata</taxon>
        <taxon>Craniata</taxon>
        <taxon>Vertebrata</taxon>
        <taxon>Cyclostomata</taxon>
        <taxon>Myxini</taxon>
        <taxon>Myxiniformes</taxon>
        <taxon>Myxinidae</taxon>
        <taxon>Eptatretinae</taxon>
        <taxon>Eptatretus</taxon>
    </lineage>
</organism>
<feature type="coiled-coil region" evidence="5">
    <location>
        <begin position="39"/>
        <end position="73"/>
    </location>
</feature>
<feature type="region of interest" description="Disordered" evidence="6">
    <location>
        <begin position="325"/>
        <end position="357"/>
    </location>
</feature>
<dbReference type="InterPro" id="IPR051946">
    <property type="entry name" value="Intracell_Traff-Reg"/>
</dbReference>